<evidence type="ECO:0000313" key="2">
    <source>
        <dbReference type="EMBL" id="KAK5968478.1"/>
    </source>
</evidence>
<feature type="region of interest" description="Disordered" evidence="1">
    <location>
        <begin position="182"/>
        <end position="209"/>
    </location>
</feature>
<sequence>MGMSQGANIFGFGGHRALGITGNNGGVGVSGTENAIIANERVGVDSGLSAGRNGLGLGSLLQFGNNPNPTHPGGQLGNFFDNIRNFFASLVPRPVPTPQLPLPPQPPLAPRGQLSEWQLGVESPSPPHRIGTEGGLGTDGFLPRPWETEESVRPVDGDAGWSRQVSTESAEEQFVTLVPQSGEFGWSPQTTEEPDPFLGLTGNALERIS</sequence>
<dbReference type="AlphaFoldDB" id="A0AAN8IFZ8"/>
<gene>
    <name evidence="2" type="ORF">GCK32_012367</name>
</gene>
<reference evidence="2 3" key="1">
    <citation type="submission" date="2019-10" db="EMBL/GenBank/DDBJ databases">
        <title>Assembly and Annotation for the nematode Trichostrongylus colubriformis.</title>
        <authorList>
            <person name="Martin J."/>
        </authorList>
    </citation>
    <scope>NUCLEOTIDE SEQUENCE [LARGE SCALE GENOMIC DNA]</scope>
    <source>
        <strain evidence="2">G859</strain>
        <tissue evidence="2">Whole worm</tissue>
    </source>
</reference>
<evidence type="ECO:0000313" key="3">
    <source>
        <dbReference type="Proteomes" id="UP001331761"/>
    </source>
</evidence>
<feature type="region of interest" description="Disordered" evidence="1">
    <location>
        <begin position="149"/>
        <end position="168"/>
    </location>
</feature>
<dbReference type="EMBL" id="WIXE01021338">
    <property type="protein sequence ID" value="KAK5968478.1"/>
    <property type="molecule type" value="Genomic_DNA"/>
</dbReference>
<accession>A0AAN8IFZ8</accession>
<comment type="caution">
    <text evidence="2">The sequence shown here is derived from an EMBL/GenBank/DDBJ whole genome shotgun (WGS) entry which is preliminary data.</text>
</comment>
<dbReference type="Proteomes" id="UP001331761">
    <property type="component" value="Unassembled WGS sequence"/>
</dbReference>
<name>A0AAN8IFZ8_TRICO</name>
<feature type="region of interest" description="Disordered" evidence="1">
    <location>
        <begin position="121"/>
        <end position="140"/>
    </location>
</feature>
<evidence type="ECO:0000256" key="1">
    <source>
        <dbReference type="SAM" id="MobiDB-lite"/>
    </source>
</evidence>
<protein>
    <submittedName>
        <fullName evidence="2">Uncharacterized protein</fullName>
    </submittedName>
</protein>
<keyword evidence="3" id="KW-1185">Reference proteome</keyword>
<proteinExistence type="predicted"/>
<organism evidence="2 3">
    <name type="scientific">Trichostrongylus colubriformis</name>
    <name type="common">Black scour worm</name>
    <dbReference type="NCBI Taxonomy" id="6319"/>
    <lineage>
        <taxon>Eukaryota</taxon>
        <taxon>Metazoa</taxon>
        <taxon>Ecdysozoa</taxon>
        <taxon>Nematoda</taxon>
        <taxon>Chromadorea</taxon>
        <taxon>Rhabditida</taxon>
        <taxon>Rhabditina</taxon>
        <taxon>Rhabditomorpha</taxon>
        <taxon>Strongyloidea</taxon>
        <taxon>Trichostrongylidae</taxon>
        <taxon>Trichostrongylus</taxon>
    </lineage>
</organism>